<sequence length="62" mass="7418">MFSMLTENSLYKCFDKQYEEKQPYRKPLYRNLPHKSGYLPSAVARHHGNQRVKNAVLWQTFA</sequence>
<dbReference type="AlphaFoldDB" id="A0A0E9WQI9"/>
<organism evidence="1">
    <name type="scientific">Anguilla anguilla</name>
    <name type="common">European freshwater eel</name>
    <name type="synonym">Muraena anguilla</name>
    <dbReference type="NCBI Taxonomy" id="7936"/>
    <lineage>
        <taxon>Eukaryota</taxon>
        <taxon>Metazoa</taxon>
        <taxon>Chordata</taxon>
        <taxon>Craniata</taxon>
        <taxon>Vertebrata</taxon>
        <taxon>Euteleostomi</taxon>
        <taxon>Actinopterygii</taxon>
        <taxon>Neopterygii</taxon>
        <taxon>Teleostei</taxon>
        <taxon>Anguilliformes</taxon>
        <taxon>Anguillidae</taxon>
        <taxon>Anguilla</taxon>
    </lineage>
</organism>
<proteinExistence type="predicted"/>
<accession>A0A0E9WQI9</accession>
<protein>
    <submittedName>
        <fullName evidence="1">Uncharacterized protein</fullName>
    </submittedName>
</protein>
<reference evidence="1" key="2">
    <citation type="journal article" date="2015" name="Fish Shellfish Immunol.">
        <title>Early steps in the European eel (Anguilla anguilla)-Vibrio vulnificus interaction in the gills: Role of the RtxA13 toxin.</title>
        <authorList>
            <person name="Callol A."/>
            <person name="Pajuelo D."/>
            <person name="Ebbesson L."/>
            <person name="Teles M."/>
            <person name="MacKenzie S."/>
            <person name="Amaro C."/>
        </authorList>
    </citation>
    <scope>NUCLEOTIDE SEQUENCE</scope>
</reference>
<dbReference type="EMBL" id="GBXM01015940">
    <property type="protein sequence ID" value="JAH92637.1"/>
    <property type="molecule type" value="Transcribed_RNA"/>
</dbReference>
<reference evidence="1" key="1">
    <citation type="submission" date="2014-11" db="EMBL/GenBank/DDBJ databases">
        <authorList>
            <person name="Amaro Gonzalez C."/>
        </authorList>
    </citation>
    <scope>NUCLEOTIDE SEQUENCE</scope>
</reference>
<evidence type="ECO:0000313" key="1">
    <source>
        <dbReference type="EMBL" id="JAH92637.1"/>
    </source>
</evidence>
<name>A0A0E9WQI9_ANGAN</name>